<dbReference type="GO" id="GO:0005737">
    <property type="term" value="C:cytoplasm"/>
    <property type="evidence" value="ECO:0007669"/>
    <property type="project" value="UniProtKB-SubCell"/>
</dbReference>
<dbReference type="InterPro" id="IPR017438">
    <property type="entry name" value="ATP-NAD_kinase_N"/>
</dbReference>
<evidence type="ECO:0000313" key="9">
    <source>
        <dbReference type="EMBL" id="SPC33546.1"/>
    </source>
</evidence>
<evidence type="ECO:0000256" key="6">
    <source>
        <dbReference type="ARBA" id="ARBA00022857"/>
    </source>
</evidence>
<keyword evidence="1 8" id="KW-0963">Cytoplasm</keyword>
<dbReference type="PANTHER" id="PTHR20275:SF43">
    <property type="entry name" value="BIFUNCTIONAL NADP PHOSPHATASE_NAD KINASE"/>
    <property type="match status" value="1"/>
</dbReference>
<comment type="caution">
    <text evidence="8">Lacks conserved residue(s) required for the propagation of feature annotation.</text>
</comment>
<accession>A0A2K5API3</accession>
<proteinExistence type="inferred from homology"/>
<dbReference type="Pfam" id="PF20143">
    <property type="entry name" value="NAD_kinase_C"/>
    <property type="match status" value="1"/>
</dbReference>
<feature type="binding site" evidence="8">
    <location>
        <position position="168"/>
    </location>
    <ligand>
        <name>NAD(+)</name>
        <dbReference type="ChEBI" id="CHEBI:57540"/>
    </ligand>
</feature>
<dbReference type="KEGG" id="ncv:NCAV_0352"/>
<comment type="subcellular location">
    <subcellularLocation>
        <location evidence="8">Cytoplasm</location>
    </subcellularLocation>
</comment>
<dbReference type="GO" id="GO:0003951">
    <property type="term" value="F:NAD+ kinase activity"/>
    <property type="evidence" value="ECO:0007669"/>
    <property type="project" value="UniProtKB-UniRule"/>
</dbReference>
<sequence length="271" mass="30041">MQIRSVLITARYGSARASELASSIVGMIHDKGCSIYTVNPIKVEGTREVDESMIKALDIDLAIAIGGDGTVLRTVRWLSTKHVPVLAIKLPTSKGMLAEVTAERSDIEHAIHRLFSNSFYVERRMRIMASVDGRELQPALNEMLIIRDNLTRTPTYRMRLVGTEIAYRMDGLIVSTPTGSTGHSLSFGGSIVYEGLEAMMITPIAPINRMPSIVIPVTDVEVRSNMDAKVVIDGQVVYDVKQDQVISIGRYEHDALFIRFEPRGLRQLANI</sequence>
<dbReference type="GO" id="GO:0019674">
    <property type="term" value="P:NAD+ metabolic process"/>
    <property type="evidence" value="ECO:0007669"/>
    <property type="project" value="InterPro"/>
</dbReference>
<dbReference type="PANTHER" id="PTHR20275">
    <property type="entry name" value="NAD KINASE"/>
    <property type="match status" value="1"/>
</dbReference>
<keyword evidence="3 8" id="KW-0547">Nucleotide-binding</keyword>
<keyword evidence="7 8" id="KW-0520">NAD</keyword>
<dbReference type="SUPFAM" id="SSF111331">
    <property type="entry name" value="NAD kinase/diacylglycerol kinase-like"/>
    <property type="match status" value="1"/>
</dbReference>
<evidence type="ECO:0000256" key="8">
    <source>
        <dbReference type="HAMAP-Rule" id="MF_00361"/>
    </source>
</evidence>
<comment type="cofactor">
    <cofactor evidence="8">
        <name>a divalent metal cation</name>
        <dbReference type="ChEBI" id="CHEBI:60240"/>
    </cofactor>
</comment>
<evidence type="ECO:0000313" key="10">
    <source>
        <dbReference type="Proteomes" id="UP000236248"/>
    </source>
</evidence>
<keyword evidence="4 8" id="KW-0418">Kinase</keyword>
<keyword evidence="10" id="KW-1185">Reference proteome</keyword>
<feature type="binding site" evidence="8">
    <location>
        <begin position="181"/>
        <end position="186"/>
    </location>
    <ligand>
        <name>NAD(+)</name>
        <dbReference type="ChEBI" id="CHEBI:57540"/>
    </ligand>
</feature>
<dbReference type="Proteomes" id="UP000236248">
    <property type="component" value="Chromosome NCAV"/>
</dbReference>
<keyword evidence="6 8" id="KW-0521">NADP</keyword>
<dbReference type="GO" id="GO:0046872">
    <property type="term" value="F:metal ion binding"/>
    <property type="evidence" value="ECO:0007669"/>
    <property type="project" value="UniProtKB-UniRule"/>
</dbReference>
<dbReference type="Pfam" id="PF01513">
    <property type="entry name" value="NAD_kinase"/>
    <property type="match status" value="1"/>
</dbReference>
<feature type="binding site" evidence="8">
    <location>
        <position position="73"/>
    </location>
    <ligand>
        <name>NAD(+)</name>
        <dbReference type="ChEBI" id="CHEBI:57540"/>
    </ligand>
</feature>
<dbReference type="RefSeq" id="WP_103287614.1">
    <property type="nucleotide sequence ID" value="NZ_LT981265.1"/>
</dbReference>
<dbReference type="GeneID" id="41594450"/>
<evidence type="ECO:0000256" key="4">
    <source>
        <dbReference type="ARBA" id="ARBA00022777"/>
    </source>
</evidence>
<feature type="binding site" evidence="8">
    <location>
        <position position="235"/>
    </location>
    <ligand>
        <name>NAD(+)</name>
        <dbReference type="ChEBI" id="CHEBI:57540"/>
    </ligand>
</feature>
<feature type="binding site" evidence="8">
    <location>
        <begin position="141"/>
        <end position="142"/>
    </location>
    <ligand>
        <name>NAD(+)</name>
        <dbReference type="ChEBI" id="CHEBI:57540"/>
    </ligand>
</feature>
<dbReference type="EMBL" id="LT981265">
    <property type="protein sequence ID" value="SPC33546.1"/>
    <property type="molecule type" value="Genomic_DNA"/>
</dbReference>
<comment type="catalytic activity">
    <reaction evidence="8">
        <text>NAD(+) + ATP = ADP + NADP(+) + H(+)</text>
        <dbReference type="Rhea" id="RHEA:18629"/>
        <dbReference type="ChEBI" id="CHEBI:15378"/>
        <dbReference type="ChEBI" id="CHEBI:30616"/>
        <dbReference type="ChEBI" id="CHEBI:57540"/>
        <dbReference type="ChEBI" id="CHEBI:58349"/>
        <dbReference type="ChEBI" id="CHEBI:456216"/>
        <dbReference type="EC" id="2.7.1.23"/>
    </reaction>
</comment>
<dbReference type="AlphaFoldDB" id="A0A2K5API3"/>
<evidence type="ECO:0000256" key="3">
    <source>
        <dbReference type="ARBA" id="ARBA00022741"/>
    </source>
</evidence>
<evidence type="ECO:0000256" key="5">
    <source>
        <dbReference type="ARBA" id="ARBA00022840"/>
    </source>
</evidence>
<name>A0A2K5API3_9ARCH</name>
<feature type="binding site" evidence="8">
    <location>
        <begin position="68"/>
        <end position="69"/>
    </location>
    <ligand>
        <name>NAD(+)</name>
        <dbReference type="ChEBI" id="CHEBI:57540"/>
    </ligand>
</feature>
<dbReference type="InterPro" id="IPR016064">
    <property type="entry name" value="NAD/diacylglycerol_kinase_sf"/>
</dbReference>
<dbReference type="Gene3D" id="2.60.200.30">
    <property type="entry name" value="Probable inorganic polyphosphate/atp-NAD kinase, domain 2"/>
    <property type="match status" value="1"/>
</dbReference>
<evidence type="ECO:0000256" key="2">
    <source>
        <dbReference type="ARBA" id="ARBA00022679"/>
    </source>
</evidence>
<keyword evidence="5 8" id="KW-0067">ATP-binding</keyword>
<organism evidence="9 10">
    <name type="scientific">Candidatus Nitrosocaldus cavascurensis</name>
    <dbReference type="NCBI Taxonomy" id="2058097"/>
    <lineage>
        <taxon>Archaea</taxon>
        <taxon>Nitrososphaerota</taxon>
        <taxon>Nitrososphaeria</taxon>
        <taxon>Candidatus Nitrosocaldales</taxon>
        <taxon>Candidatus Nitrosocaldaceae</taxon>
        <taxon>Candidatus Nitrosocaldus</taxon>
    </lineage>
</organism>
<dbReference type="InterPro" id="IPR002504">
    <property type="entry name" value="NADK"/>
</dbReference>
<feature type="binding site" evidence="8">
    <location>
        <position position="205"/>
    </location>
    <ligand>
        <name>NAD(+)</name>
        <dbReference type="ChEBI" id="CHEBI:57540"/>
    </ligand>
</feature>
<comment type="function">
    <text evidence="8">Involved in the regulation of the intracellular balance of NAD and NADP, and is a key enzyme in the biosynthesis of NADP. Catalyzes specifically the phosphorylation on 2'-hydroxyl of the adenosine moiety of NAD to yield NADP.</text>
</comment>
<evidence type="ECO:0000256" key="7">
    <source>
        <dbReference type="ARBA" id="ARBA00023027"/>
    </source>
</evidence>
<feature type="binding site" evidence="8">
    <location>
        <position position="152"/>
    </location>
    <ligand>
        <name>NAD(+)</name>
        <dbReference type="ChEBI" id="CHEBI:57540"/>
    </ligand>
</feature>
<reference evidence="10" key="1">
    <citation type="submission" date="2018-01" db="EMBL/GenBank/DDBJ databases">
        <authorList>
            <person name="Kerou L M."/>
        </authorList>
    </citation>
    <scope>NUCLEOTIDE SEQUENCE [LARGE SCALE GENOMIC DNA]</scope>
    <source>
        <strain evidence="10">SCU2</strain>
    </source>
</reference>
<feature type="binding site" evidence="8">
    <location>
        <position position="170"/>
    </location>
    <ligand>
        <name>NAD(+)</name>
        <dbReference type="ChEBI" id="CHEBI:57540"/>
    </ligand>
</feature>
<dbReference type="EC" id="2.7.1.23" evidence="8"/>
<protein>
    <recommendedName>
        <fullName evidence="8">NAD kinase</fullName>
        <ecNumber evidence="8">2.7.1.23</ecNumber>
    </recommendedName>
    <alternativeName>
        <fullName evidence="8">ATP-dependent NAD kinase</fullName>
    </alternativeName>
</protein>
<keyword evidence="2 8" id="KW-0808">Transferase</keyword>
<dbReference type="GO" id="GO:0006741">
    <property type="term" value="P:NADP+ biosynthetic process"/>
    <property type="evidence" value="ECO:0007669"/>
    <property type="project" value="UniProtKB-UniRule"/>
</dbReference>
<gene>
    <name evidence="8 9" type="primary">nadK</name>
    <name evidence="9" type="ORF">NCAV_0352</name>
</gene>
<comment type="similarity">
    <text evidence="8">Belongs to the NAD kinase family.</text>
</comment>
<dbReference type="GO" id="GO:0005524">
    <property type="term" value="F:ATP binding"/>
    <property type="evidence" value="ECO:0007669"/>
    <property type="project" value="UniProtKB-KW"/>
</dbReference>
<dbReference type="HAMAP" id="MF_00361">
    <property type="entry name" value="NAD_kinase"/>
    <property type="match status" value="1"/>
</dbReference>
<evidence type="ECO:0000256" key="1">
    <source>
        <dbReference type="ARBA" id="ARBA00022490"/>
    </source>
</evidence>
<dbReference type="InterPro" id="IPR017437">
    <property type="entry name" value="ATP-NAD_kinase_PpnK-typ_C"/>
</dbReference>
<dbReference type="Gene3D" id="3.40.50.10330">
    <property type="entry name" value="Probable inorganic polyphosphate/atp-NAD kinase, domain 1"/>
    <property type="match status" value="1"/>
</dbReference>
<feature type="active site" description="Proton acceptor" evidence="8">
    <location>
        <position position="68"/>
    </location>
</feature>